<dbReference type="HOGENOM" id="CLU_2154650_0_0_11"/>
<organism evidence="2 3">
    <name type="scientific">Frankia alni (strain DSM 45986 / CECT 9034 / ACN14a)</name>
    <dbReference type="NCBI Taxonomy" id="326424"/>
    <lineage>
        <taxon>Bacteria</taxon>
        <taxon>Bacillati</taxon>
        <taxon>Actinomycetota</taxon>
        <taxon>Actinomycetes</taxon>
        <taxon>Frankiales</taxon>
        <taxon>Frankiaceae</taxon>
        <taxon>Frankia</taxon>
    </lineage>
</organism>
<keyword evidence="3" id="KW-1185">Reference proteome</keyword>
<protein>
    <submittedName>
        <fullName evidence="2">Uncharacterized protein</fullName>
    </submittedName>
</protein>
<dbReference type="KEGG" id="fal:FRAAL6323"/>
<sequence length="111" mass="11918">MLADRWAQVWYLLDPVLKKVEWALPRRRCGCCREVRAGSVPGVRNAAVGTVSYGPRLHAAAVLLASDATCPASGPRWWSVRCSGCRSRPGSSPARTSGSPGTSRPPGSTRR</sequence>
<evidence type="ECO:0000313" key="3">
    <source>
        <dbReference type="Proteomes" id="UP000000657"/>
    </source>
</evidence>
<gene>
    <name evidence="2" type="ordered locus">FRAAL6323</name>
</gene>
<reference evidence="2 3" key="1">
    <citation type="journal article" date="2007" name="Genome Res.">
        <title>Genome characteristics of facultatively symbiotic Frankia sp. strains reflect host range and host plant biogeography.</title>
        <authorList>
            <person name="Normand P."/>
            <person name="Lapierre P."/>
            <person name="Tisa L.S."/>
            <person name="Gogarten J.P."/>
            <person name="Alloisio N."/>
            <person name="Bagnarol E."/>
            <person name="Bassi C.A."/>
            <person name="Berry A.M."/>
            <person name="Bickhart D.M."/>
            <person name="Choisne N."/>
            <person name="Couloux A."/>
            <person name="Cournoyer B."/>
            <person name="Cruveiller S."/>
            <person name="Daubin V."/>
            <person name="Demange N."/>
            <person name="Francino M.P."/>
            <person name="Goltsman E."/>
            <person name="Huang Y."/>
            <person name="Kopp O.R."/>
            <person name="Labarre L."/>
            <person name="Lapidus A."/>
            <person name="Lavire C."/>
            <person name="Marechal J."/>
            <person name="Martinez M."/>
            <person name="Mastronunzio J.E."/>
            <person name="Mullin B.C."/>
            <person name="Niemann J."/>
            <person name="Pujic P."/>
            <person name="Rawnsley T."/>
            <person name="Rouy Z."/>
            <person name="Schenowitz C."/>
            <person name="Sellstedt A."/>
            <person name="Tavares F."/>
            <person name="Tomkins J.P."/>
            <person name="Vallenet D."/>
            <person name="Valverde C."/>
            <person name="Wall L.G."/>
            <person name="Wang Y."/>
            <person name="Medigue C."/>
            <person name="Benson D.R."/>
        </authorList>
    </citation>
    <scope>NUCLEOTIDE SEQUENCE [LARGE SCALE GENOMIC DNA]</scope>
    <source>
        <strain evidence="3">DSM 45986 / CECT 9034 / ACN14a</strain>
    </source>
</reference>
<name>Q0RC81_FRAAA</name>
<evidence type="ECO:0000256" key="1">
    <source>
        <dbReference type="SAM" id="MobiDB-lite"/>
    </source>
</evidence>
<dbReference type="Proteomes" id="UP000000657">
    <property type="component" value="Chromosome"/>
</dbReference>
<dbReference type="AlphaFoldDB" id="Q0RC81"/>
<proteinExistence type="predicted"/>
<evidence type="ECO:0000313" key="2">
    <source>
        <dbReference type="EMBL" id="CAJ64946.1"/>
    </source>
</evidence>
<dbReference type="EMBL" id="CT573213">
    <property type="protein sequence ID" value="CAJ64946.1"/>
    <property type="molecule type" value="Genomic_DNA"/>
</dbReference>
<accession>Q0RC81</accession>
<feature type="region of interest" description="Disordered" evidence="1">
    <location>
        <begin position="84"/>
        <end position="111"/>
    </location>
</feature>